<dbReference type="AlphaFoldDB" id="A0A7S4KAU3"/>
<proteinExistence type="predicted"/>
<protein>
    <recommendedName>
        <fullName evidence="2">Alpha/beta hydrolase</fullName>
    </recommendedName>
</protein>
<evidence type="ECO:0008006" key="2">
    <source>
        <dbReference type="Google" id="ProtNLM"/>
    </source>
</evidence>
<sequence length="225" mass="25122">MRAIIFGGLKMGPRVLSKFADIYSRRGVETSFVPLNFVSVLARDPAKHGLYGKIRKTMEQEEAVHLHVLSGACHVVTNLFELHPDLKEKVVSQIYDSPCHINGMAPALKEFYGVPPALTRHFTAALFPDCLRTSERFMEAPVIQRVRTGVIYSERDVISPLGPIETMMDAWSDSVKLYPMKTRSKHLLHMRDEPDRYEGIVDDVLQLTPIVSGDGAAELHAVPAA</sequence>
<gene>
    <name evidence="1" type="ORF">CPOL0286_LOCUS18745</name>
</gene>
<dbReference type="SUPFAM" id="SSF53474">
    <property type="entry name" value="alpha/beta-Hydrolases"/>
    <property type="match status" value="1"/>
</dbReference>
<reference evidence="1" key="1">
    <citation type="submission" date="2021-01" db="EMBL/GenBank/DDBJ databases">
        <authorList>
            <person name="Corre E."/>
            <person name="Pelletier E."/>
            <person name="Niang G."/>
            <person name="Scheremetjew M."/>
            <person name="Finn R."/>
            <person name="Kale V."/>
            <person name="Holt S."/>
            <person name="Cochrane G."/>
            <person name="Meng A."/>
            <person name="Brown T."/>
            <person name="Cohen L."/>
        </authorList>
    </citation>
    <scope>NUCLEOTIDE SEQUENCE</scope>
    <source>
        <strain evidence="1">UIO037</strain>
    </source>
</reference>
<dbReference type="InterPro" id="IPR029058">
    <property type="entry name" value="AB_hydrolase_fold"/>
</dbReference>
<accession>A0A7S4KAU3</accession>
<organism evidence="1">
    <name type="scientific">Prymnesium polylepis</name>
    <dbReference type="NCBI Taxonomy" id="72548"/>
    <lineage>
        <taxon>Eukaryota</taxon>
        <taxon>Haptista</taxon>
        <taxon>Haptophyta</taxon>
        <taxon>Prymnesiophyceae</taxon>
        <taxon>Prymnesiales</taxon>
        <taxon>Prymnesiaceae</taxon>
        <taxon>Prymnesium</taxon>
    </lineage>
</organism>
<name>A0A7S4KAU3_9EUKA</name>
<dbReference type="EMBL" id="HBKO01040825">
    <property type="protein sequence ID" value="CAE2289195.1"/>
    <property type="molecule type" value="Transcribed_RNA"/>
</dbReference>
<evidence type="ECO:0000313" key="1">
    <source>
        <dbReference type="EMBL" id="CAE2289195.1"/>
    </source>
</evidence>